<dbReference type="PANTHER" id="PTHR14881:SF4">
    <property type="entry name" value="LISH DOMAIN-CONTAINING PROTEIN ARMC9"/>
    <property type="match status" value="1"/>
</dbReference>
<feature type="region of interest" description="Disordered" evidence="6">
    <location>
        <begin position="1371"/>
        <end position="1415"/>
    </location>
</feature>
<feature type="region of interest" description="Disordered" evidence="6">
    <location>
        <begin position="1281"/>
        <end position="1324"/>
    </location>
</feature>
<dbReference type="KEGG" id="hazt:108679517"/>
<dbReference type="SUPFAM" id="SSF48371">
    <property type="entry name" value="ARM repeat"/>
    <property type="match status" value="1"/>
</dbReference>
<name>A0A979FY38_HYAAZ</name>
<feature type="domain" description="LisH" evidence="7">
    <location>
        <begin position="570"/>
        <end position="687"/>
    </location>
</feature>
<feature type="compositionally biased region" description="Basic and acidic residues" evidence="6">
    <location>
        <begin position="78"/>
        <end position="90"/>
    </location>
</feature>
<evidence type="ECO:0000313" key="10">
    <source>
        <dbReference type="RefSeq" id="XP_047741546.1"/>
    </source>
</evidence>
<evidence type="ECO:0000313" key="9">
    <source>
        <dbReference type="Proteomes" id="UP000694843"/>
    </source>
</evidence>
<dbReference type="Pfam" id="PF21050">
    <property type="entry name" value="ARMC9_ARM"/>
    <property type="match status" value="1"/>
</dbReference>
<evidence type="ECO:0000256" key="5">
    <source>
        <dbReference type="ARBA" id="ARBA00023273"/>
    </source>
</evidence>
<evidence type="ECO:0000256" key="2">
    <source>
        <dbReference type="ARBA" id="ARBA00004120"/>
    </source>
</evidence>
<accession>A0A979FY38</accession>
<dbReference type="InterPro" id="IPR040369">
    <property type="entry name" value="ARMC9"/>
</dbReference>
<dbReference type="GO" id="GO:0036064">
    <property type="term" value="C:ciliary basal body"/>
    <property type="evidence" value="ECO:0007669"/>
    <property type="project" value="InterPro"/>
</dbReference>
<dbReference type="GO" id="GO:0060271">
    <property type="term" value="P:cilium assembly"/>
    <property type="evidence" value="ECO:0007669"/>
    <property type="project" value="InterPro"/>
</dbReference>
<feature type="compositionally biased region" description="Pro residues" evidence="6">
    <location>
        <begin position="693"/>
        <end position="702"/>
    </location>
</feature>
<evidence type="ECO:0000256" key="6">
    <source>
        <dbReference type="SAM" id="MobiDB-lite"/>
    </source>
</evidence>
<proteinExistence type="predicted"/>
<protein>
    <recommendedName>
        <fullName evidence="3">LisH domain-containing protein ARMC9</fullName>
    </recommendedName>
</protein>
<feature type="compositionally biased region" description="Basic and acidic residues" evidence="6">
    <location>
        <begin position="1306"/>
        <end position="1324"/>
    </location>
</feature>
<dbReference type="InterPro" id="IPR056327">
    <property type="entry name" value="ARMC9_CTLH-like_dom"/>
</dbReference>
<dbReference type="SMART" id="SM00667">
    <property type="entry name" value="LisH"/>
    <property type="match status" value="1"/>
</dbReference>
<evidence type="ECO:0000259" key="7">
    <source>
        <dbReference type="Pfam" id="PF21050"/>
    </source>
</evidence>
<gene>
    <name evidence="10" type="primary">LOC108679517</name>
</gene>
<dbReference type="PANTHER" id="PTHR14881">
    <property type="entry name" value="LISH DOMAIN-CONTAINING PROTEIN ARMC9"/>
    <property type="match status" value="1"/>
</dbReference>
<dbReference type="InterPro" id="IPR011989">
    <property type="entry name" value="ARM-like"/>
</dbReference>
<feature type="region of interest" description="Disordered" evidence="6">
    <location>
        <begin position="984"/>
        <end position="1082"/>
    </location>
</feature>
<dbReference type="Proteomes" id="UP000694843">
    <property type="component" value="Unplaced"/>
</dbReference>
<feature type="compositionally biased region" description="Low complexity" evidence="6">
    <location>
        <begin position="866"/>
        <end position="884"/>
    </location>
</feature>
<feature type="compositionally biased region" description="Polar residues" evidence="6">
    <location>
        <begin position="60"/>
        <end position="77"/>
    </location>
</feature>
<dbReference type="InterPro" id="IPR048959">
    <property type="entry name" value="ARMC9_ARM_dom"/>
</dbReference>
<keyword evidence="4" id="KW-0970">Cilium biogenesis/degradation</keyword>
<dbReference type="Gene3D" id="1.25.10.10">
    <property type="entry name" value="Leucine-rich Repeat Variant"/>
    <property type="match status" value="1"/>
</dbReference>
<evidence type="ECO:0000256" key="4">
    <source>
        <dbReference type="ARBA" id="ARBA00022794"/>
    </source>
</evidence>
<dbReference type="InterPro" id="IPR016024">
    <property type="entry name" value="ARM-type_fold"/>
</dbReference>
<feature type="region of interest" description="Disordered" evidence="6">
    <location>
        <begin position="853"/>
        <end position="902"/>
    </location>
</feature>
<dbReference type="GO" id="GO:0097542">
    <property type="term" value="C:ciliary tip"/>
    <property type="evidence" value="ECO:0007669"/>
    <property type="project" value="TreeGrafter"/>
</dbReference>
<keyword evidence="5" id="KW-0966">Cell projection</keyword>
<feature type="compositionally biased region" description="Basic and acidic residues" evidence="6">
    <location>
        <begin position="10"/>
        <end position="50"/>
    </location>
</feature>
<comment type="subcellular location">
    <subcellularLocation>
        <location evidence="2">Cytoplasm</location>
        <location evidence="2">Cytoskeleton</location>
        <location evidence="2">Cilium basal body</location>
    </subcellularLocation>
    <subcellularLocation>
        <location evidence="1">Cytoplasm</location>
        <location evidence="1">Cytoskeleton</location>
        <location evidence="1">Microtubule organizing center</location>
        <location evidence="1">Centrosome</location>
        <location evidence="1">Centriole</location>
    </subcellularLocation>
</comment>
<dbReference type="GeneID" id="108679517"/>
<evidence type="ECO:0000256" key="3">
    <source>
        <dbReference type="ARBA" id="ARBA00021146"/>
    </source>
</evidence>
<dbReference type="InterPro" id="IPR006594">
    <property type="entry name" value="LisH"/>
</dbReference>
<organism evidence="9 10">
    <name type="scientific">Hyalella azteca</name>
    <name type="common">Amphipod</name>
    <dbReference type="NCBI Taxonomy" id="294128"/>
    <lineage>
        <taxon>Eukaryota</taxon>
        <taxon>Metazoa</taxon>
        <taxon>Ecdysozoa</taxon>
        <taxon>Arthropoda</taxon>
        <taxon>Crustacea</taxon>
        <taxon>Multicrustacea</taxon>
        <taxon>Malacostraca</taxon>
        <taxon>Eumalacostraca</taxon>
        <taxon>Peracarida</taxon>
        <taxon>Amphipoda</taxon>
        <taxon>Senticaudata</taxon>
        <taxon>Talitrida</taxon>
        <taxon>Talitroidea</taxon>
        <taxon>Hyalellidae</taxon>
        <taxon>Hyalella</taxon>
    </lineage>
</organism>
<dbReference type="OrthoDB" id="538223at2759"/>
<feature type="compositionally biased region" description="Polar residues" evidence="6">
    <location>
        <begin position="1281"/>
        <end position="1299"/>
    </location>
</feature>
<dbReference type="Pfam" id="PF23138">
    <property type="entry name" value="CTLH_Armc9"/>
    <property type="match status" value="1"/>
</dbReference>
<feature type="region of interest" description="Disordered" evidence="6">
    <location>
        <begin position="688"/>
        <end position="708"/>
    </location>
</feature>
<sequence length="1415" mass="156813">MGDEESGVGEMEKVEDESAKDNTEKPKSSRSLREKPFGASIKIDKNKEESGACPVAECTPSETLEVTNDNSNITESGNDQKEHVTEESRTSENATVTVTKEITDINEMILEFLDWCGLKKACEVLQEACRTLGAPVPALPGAPRRTTPLHLETPGGGSAELALPEAVALLLQLFDRADGEAFFQLLQQVWQSQPGADEDLTLLTLQFHLHVYFATSPLRAGNCEDHGAAMKVFKQYLDACSPLLGSVPELLPFYALPYVPQPATHAAFLPVFQDSWVMCVRARLEGWLQECLSPPPTLVTLVRRARRSSSSGTVAVGASSAVAEARRSHRAITRKLYKLQDHYNRLLGVSLEVTAALQRTVAGETVDLEATLGACVHTHPDLILPVLSDTQAPPTTILLEAMSRNRQQSVTRTHVSALDYCAVRGCLADGDLHDCLLLLQALRQRITRVTEGAARQAVVAAYVRNDVLGLTQPAGSTEPGLEDLPESRSWARLHQGLWGAEGNLLGNSVARLLSALASFHLGRQYLGRNAGVCDALKKMLLEDLGDVSTQDFCVAALQKLSVRGDVQKRLVEGGCVAWTVRALDEGCLSLTSQEYCAALLLNLTLTSEGRAAVLPITAPLVSLAAKLLAHKHPASTCLCGTLLSLATEPRFRHEALAYKLDVTLTQLAQSSQDEQYQQQLQHLVAQLQREEPSTPPTSPPTSPKHQQDVPEFLDDELELNDLTQAAPGELTGEVLLSRRYSDHRTHESFLSMDPAGTARSAPLPSRPDMVTPWTPPMGWSRPLSEGGFLPNAVASKRISQSPPGYISRWSASAGSVHWRYPPRDERSSINRNAQREEVWPSQEYFQQAIAMQHPSTSQHPSVLPYPTTTSQHLPQPQHHSQTQHLPHDGHVHPTQPYPGYASALGITTEANHLPGPQQQPQLDNITATQHADNAQNCAPNPQSYAPNAQYYAHNARSYAPDAQNYAHNAQNYDHIEQNYAPNVQNHTRNTHNYPQHFESNSQNLEPSADNYAADSHRTKDDQNSASYSQTNSPNFQNYSSNTSQYSPNAQSNSYTSKYSAESENHFTANTSRRHSLQITPPNKADCNVPIAEEQEEPYAALASSQPCHSNREYSASYPDSSPNYAELNASENQAIQAGGLRRTNSVQQAARRLQNRSQIPALRLNTSPENLQYEYGSEGSNGNYIRRETRLLTHDYVEYEQTKPIRDVQVTERVPRYVDDPRGTQALERQDSQIKYYDGQSEMDYDHNVRQSDSQMATIHDTDEVRERRIEEDLHMSVQNGARSSFPSADSGQQKQQQPGRIRHSYPRDANDDPEDVERSNVEENLRNAVRTVIQTQRRTSTLENDPLLRSLPANTAKEYVAIFSSRPRVMRTPPESAAGQRRSPSPHYPEQPDSARRVLPPISRTNKSYKIERT</sequence>
<feature type="compositionally biased region" description="Polar residues" evidence="6">
    <location>
        <begin position="1023"/>
        <end position="1080"/>
    </location>
</feature>
<feature type="region of interest" description="Disordered" evidence="6">
    <location>
        <begin position="1"/>
        <end position="93"/>
    </location>
</feature>
<feature type="compositionally biased region" description="Polar residues" evidence="6">
    <location>
        <begin position="984"/>
        <end position="1005"/>
    </location>
</feature>
<dbReference type="PROSITE" id="PS50896">
    <property type="entry name" value="LISH"/>
    <property type="match status" value="1"/>
</dbReference>
<dbReference type="GO" id="GO:0005814">
    <property type="term" value="C:centriole"/>
    <property type="evidence" value="ECO:0007669"/>
    <property type="project" value="UniProtKB-SubCell"/>
</dbReference>
<evidence type="ECO:0000259" key="8">
    <source>
        <dbReference type="Pfam" id="PF23138"/>
    </source>
</evidence>
<keyword evidence="9" id="KW-1185">Reference proteome</keyword>
<feature type="domain" description="ARMC9 CTLH-like" evidence="8">
    <location>
        <begin position="168"/>
        <end position="293"/>
    </location>
</feature>
<evidence type="ECO:0000256" key="1">
    <source>
        <dbReference type="ARBA" id="ARBA00004114"/>
    </source>
</evidence>
<reference evidence="10" key="1">
    <citation type="submission" date="2025-08" db="UniProtKB">
        <authorList>
            <consortium name="RefSeq"/>
        </authorList>
    </citation>
    <scope>IDENTIFICATION</scope>
    <source>
        <tissue evidence="10">Whole organism</tissue>
    </source>
</reference>
<dbReference type="RefSeq" id="XP_047741546.1">
    <property type="nucleotide sequence ID" value="XM_047885590.1"/>
</dbReference>